<comment type="cofactor">
    <cofactor evidence="1">
        <name>Ca(2+)</name>
        <dbReference type="ChEBI" id="CHEBI:29108"/>
    </cofactor>
</comment>
<protein>
    <submittedName>
        <fullName evidence="9">Sulfatase</fullName>
    </submittedName>
</protein>
<dbReference type="InterPro" id="IPR000917">
    <property type="entry name" value="Sulfatase_N"/>
</dbReference>
<name>A0ABY6MH47_9BACT</name>
<evidence type="ECO:0000256" key="5">
    <source>
        <dbReference type="ARBA" id="ARBA00022801"/>
    </source>
</evidence>
<dbReference type="Pfam" id="PF00884">
    <property type="entry name" value="Sulfatase"/>
    <property type="match status" value="1"/>
</dbReference>
<dbReference type="SUPFAM" id="SSF53649">
    <property type="entry name" value="Alkaline phosphatase-like"/>
    <property type="match status" value="1"/>
</dbReference>
<sequence>MLKNFLFFTVLLLCASSLFGQTTDYPNVVFILVDDLGYHDLGVTGSDFYETPHIDELASSSYQFTQGYSASPVCSPARASIMTGVTPAIHKVTDWIGAPEAEKWRDYGRHTRLLPPAYNHVLESSLLTLPEALSEAGYETFFAGKWHIGGEGSYPEDHGFDINIGGYEKGSPIGGYFAPYDNPKMEQGPDGENLSMRLANETSKFIEKEHQKPFFAMLSFYAVHGPIQTTEAKWAKYRKKASDAGLADQGYEMERRLPIRTVQDNPVYAGLVEAMDDAVGKVMETLKNQGLEDNTIVVFTSDHGGVASGDAYSTSNLPLRGGKGYQWEGGIRVPYFIKVPGQKDLVYLDVPASGVDFLPTILDLAGVHDVDLSGVEGKSLVPAMNGQHFESRPLFWHYPHYGNQGGDPSSTIRDGDWKLIYYWEDGKVELYNLLEDPSEQHDRSALNPEVSQKLFSQLISWLESTNANKPVPDPQYDEELHQQVLDKARTVKMPSLEQARLQMLRLDWKPNADWWGSKVTRD</sequence>
<feature type="signal peptide" evidence="7">
    <location>
        <begin position="1"/>
        <end position="20"/>
    </location>
</feature>
<dbReference type="Gene3D" id="3.40.720.10">
    <property type="entry name" value="Alkaline Phosphatase, subunit A"/>
    <property type="match status" value="1"/>
</dbReference>
<keyword evidence="10" id="KW-1185">Reference proteome</keyword>
<evidence type="ECO:0000256" key="2">
    <source>
        <dbReference type="ARBA" id="ARBA00008779"/>
    </source>
</evidence>
<feature type="chain" id="PRO_5046604703" evidence="7">
    <location>
        <begin position="21"/>
        <end position="522"/>
    </location>
</feature>
<dbReference type="CDD" id="cd16144">
    <property type="entry name" value="ARS_like"/>
    <property type="match status" value="1"/>
</dbReference>
<evidence type="ECO:0000259" key="8">
    <source>
        <dbReference type="Pfam" id="PF00884"/>
    </source>
</evidence>
<keyword evidence="4 7" id="KW-0732">Signal</keyword>
<dbReference type="PROSITE" id="PS00149">
    <property type="entry name" value="SULFATASE_2"/>
    <property type="match status" value="1"/>
</dbReference>
<comment type="similarity">
    <text evidence="2">Belongs to the sulfatase family.</text>
</comment>
<accession>A0ABY6MH47</accession>
<evidence type="ECO:0000256" key="1">
    <source>
        <dbReference type="ARBA" id="ARBA00001913"/>
    </source>
</evidence>
<evidence type="ECO:0000313" key="9">
    <source>
        <dbReference type="EMBL" id="UZD23105.1"/>
    </source>
</evidence>
<dbReference type="Gene3D" id="3.30.1120.10">
    <property type="match status" value="1"/>
</dbReference>
<proteinExistence type="inferred from homology"/>
<dbReference type="InterPro" id="IPR017850">
    <property type="entry name" value="Alkaline_phosphatase_core_sf"/>
</dbReference>
<evidence type="ECO:0000313" key="10">
    <source>
        <dbReference type="Proteomes" id="UP001163156"/>
    </source>
</evidence>
<evidence type="ECO:0000256" key="6">
    <source>
        <dbReference type="ARBA" id="ARBA00022837"/>
    </source>
</evidence>
<evidence type="ECO:0000256" key="7">
    <source>
        <dbReference type="SAM" id="SignalP"/>
    </source>
</evidence>
<dbReference type="RefSeq" id="WP_264809636.1">
    <property type="nucleotide sequence ID" value="NZ_CP110226.1"/>
</dbReference>
<dbReference type="InterPro" id="IPR024607">
    <property type="entry name" value="Sulfatase_CS"/>
</dbReference>
<evidence type="ECO:0000256" key="4">
    <source>
        <dbReference type="ARBA" id="ARBA00022729"/>
    </source>
</evidence>
<keyword evidence="5" id="KW-0378">Hydrolase</keyword>
<dbReference type="InterPro" id="IPR050738">
    <property type="entry name" value="Sulfatase"/>
</dbReference>
<dbReference type="PROSITE" id="PS00523">
    <property type="entry name" value="SULFATASE_1"/>
    <property type="match status" value="1"/>
</dbReference>
<reference evidence="9" key="1">
    <citation type="submission" date="2022-10" db="EMBL/GenBank/DDBJ databases">
        <title>Algoriphagus sp. a novel bacteria isolate from halophytes salicornia europaea.</title>
        <authorList>
            <person name="Peng Y."/>
            <person name="Jiang L."/>
            <person name="Lee J."/>
        </authorList>
    </citation>
    <scope>NUCLEOTIDE SEQUENCE</scope>
    <source>
        <strain evidence="9">TR-M5</strain>
    </source>
</reference>
<dbReference type="PANTHER" id="PTHR42693:SF42">
    <property type="entry name" value="ARYLSULFATASE G"/>
    <property type="match status" value="1"/>
</dbReference>
<organism evidence="9 10">
    <name type="scientific">Algoriphagus halophytocola</name>
    <dbReference type="NCBI Taxonomy" id="2991499"/>
    <lineage>
        <taxon>Bacteria</taxon>
        <taxon>Pseudomonadati</taxon>
        <taxon>Bacteroidota</taxon>
        <taxon>Cytophagia</taxon>
        <taxon>Cytophagales</taxon>
        <taxon>Cyclobacteriaceae</taxon>
        <taxon>Algoriphagus</taxon>
    </lineage>
</organism>
<gene>
    <name evidence="9" type="ORF">OM944_01155</name>
</gene>
<keyword evidence="3" id="KW-0479">Metal-binding</keyword>
<dbReference type="PANTHER" id="PTHR42693">
    <property type="entry name" value="ARYLSULFATASE FAMILY MEMBER"/>
    <property type="match status" value="1"/>
</dbReference>
<keyword evidence="6" id="KW-0106">Calcium</keyword>
<dbReference type="Proteomes" id="UP001163156">
    <property type="component" value="Chromosome"/>
</dbReference>
<dbReference type="EMBL" id="CP110226">
    <property type="protein sequence ID" value="UZD23105.1"/>
    <property type="molecule type" value="Genomic_DNA"/>
</dbReference>
<feature type="domain" description="Sulfatase N-terminal" evidence="8">
    <location>
        <begin position="26"/>
        <end position="367"/>
    </location>
</feature>
<evidence type="ECO:0000256" key="3">
    <source>
        <dbReference type="ARBA" id="ARBA00022723"/>
    </source>
</evidence>